<evidence type="ECO:0000313" key="2">
    <source>
        <dbReference type="EMBL" id="NVN12266.1"/>
    </source>
</evidence>
<proteinExistence type="predicted"/>
<dbReference type="PANTHER" id="PTHR39515:SF2">
    <property type="entry name" value="HTH-TYPE TRANSCRIPTIONAL REGULATOR RV0880"/>
    <property type="match status" value="1"/>
</dbReference>
<dbReference type="PANTHER" id="PTHR39515">
    <property type="entry name" value="CONSERVED PROTEIN"/>
    <property type="match status" value="1"/>
</dbReference>
<organism evidence="2 3">
    <name type="scientific">Nguyenibacter vanlangensis</name>
    <dbReference type="NCBI Taxonomy" id="1216886"/>
    <lineage>
        <taxon>Bacteria</taxon>
        <taxon>Pseudomonadati</taxon>
        <taxon>Pseudomonadota</taxon>
        <taxon>Alphaproteobacteria</taxon>
        <taxon>Acetobacterales</taxon>
        <taxon>Acetobacteraceae</taxon>
        <taxon>Nguyenibacter</taxon>
    </lineage>
</organism>
<dbReference type="SUPFAM" id="SSF46785">
    <property type="entry name" value="Winged helix' DNA-binding domain"/>
    <property type="match status" value="1"/>
</dbReference>
<dbReference type="AlphaFoldDB" id="A0A7Y7M7V8"/>
<feature type="region of interest" description="Disordered" evidence="1">
    <location>
        <begin position="1"/>
        <end position="38"/>
    </location>
</feature>
<dbReference type="InterPro" id="IPR036388">
    <property type="entry name" value="WH-like_DNA-bd_sf"/>
</dbReference>
<dbReference type="InterPro" id="IPR052526">
    <property type="entry name" value="HTH-type_Bedaq_tolerance"/>
</dbReference>
<evidence type="ECO:0000256" key="1">
    <source>
        <dbReference type="SAM" id="MobiDB-lite"/>
    </source>
</evidence>
<sequence>MKSTLAGFLPIIARPTSKPPSSMPDPTLLNPTGPDPTAPEALAMMLRVVTGKLKRRLREQAAQDGFNLSQLSVLSRLERAGPATISALARAEGMRTQSMGPHI</sequence>
<dbReference type="Proteomes" id="UP000534870">
    <property type="component" value="Unassembled WGS sequence"/>
</dbReference>
<feature type="non-terminal residue" evidence="2">
    <location>
        <position position="103"/>
    </location>
</feature>
<dbReference type="EMBL" id="JABXXP010000384">
    <property type="protein sequence ID" value="NVN12266.1"/>
    <property type="molecule type" value="Genomic_DNA"/>
</dbReference>
<evidence type="ECO:0008006" key="4">
    <source>
        <dbReference type="Google" id="ProtNLM"/>
    </source>
</evidence>
<gene>
    <name evidence="2" type="ORF">HUK84_14240</name>
</gene>
<protein>
    <recommendedName>
        <fullName evidence="4">MarR family transcriptional regulator</fullName>
    </recommendedName>
</protein>
<reference evidence="2 3" key="1">
    <citation type="submission" date="2020-06" db="EMBL/GenBank/DDBJ databases">
        <title>Description of novel acetic acid bacteria.</title>
        <authorList>
            <person name="Sombolestani A."/>
        </authorList>
    </citation>
    <scope>NUCLEOTIDE SEQUENCE [LARGE SCALE GENOMIC DNA]</scope>
    <source>
        <strain evidence="2 3">LMG 31431</strain>
    </source>
</reference>
<dbReference type="RefSeq" id="WP_374729366.1">
    <property type="nucleotide sequence ID" value="NZ_JABXXP010000384.1"/>
</dbReference>
<name>A0A7Y7M7V8_9PROT</name>
<accession>A0A7Y7M7V8</accession>
<dbReference type="InterPro" id="IPR036390">
    <property type="entry name" value="WH_DNA-bd_sf"/>
</dbReference>
<comment type="caution">
    <text evidence="2">The sequence shown here is derived from an EMBL/GenBank/DDBJ whole genome shotgun (WGS) entry which is preliminary data.</text>
</comment>
<dbReference type="Gene3D" id="1.10.10.10">
    <property type="entry name" value="Winged helix-like DNA-binding domain superfamily/Winged helix DNA-binding domain"/>
    <property type="match status" value="1"/>
</dbReference>
<evidence type="ECO:0000313" key="3">
    <source>
        <dbReference type="Proteomes" id="UP000534870"/>
    </source>
</evidence>